<evidence type="ECO:0000313" key="1">
    <source>
        <dbReference type="EMBL" id="KAH7917452.1"/>
    </source>
</evidence>
<dbReference type="Proteomes" id="UP000790709">
    <property type="component" value="Unassembled WGS sequence"/>
</dbReference>
<protein>
    <submittedName>
        <fullName evidence="1">Uncharacterized protein</fullName>
    </submittedName>
</protein>
<gene>
    <name evidence="1" type="ORF">BV22DRAFT_1135392</name>
</gene>
<organism evidence="1 2">
    <name type="scientific">Leucogyrophana mollusca</name>
    <dbReference type="NCBI Taxonomy" id="85980"/>
    <lineage>
        <taxon>Eukaryota</taxon>
        <taxon>Fungi</taxon>
        <taxon>Dikarya</taxon>
        <taxon>Basidiomycota</taxon>
        <taxon>Agaricomycotina</taxon>
        <taxon>Agaricomycetes</taxon>
        <taxon>Agaricomycetidae</taxon>
        <taxon>Boletales</taxon>
        <taxon>Boletales incertae sedis</taxon>
        <taxon>Leucogyrophana</taxon>
    </lineage>
</organism>
<name>A0ACB8AVR1_9AGAM</name>
<dbReference type="EMBL" id="MU267057">
    <property type="protein sequence ID" value="KAH7917452.1"/>
    <property type="molecule type" value="Genomic_DNA"/>
</dbReference>
<comment type="caution">
    <text evidence="1">The sequence shown here is derived from an EMBL/GenBank/DDBJ whole genome shotgun (WGS) entry which is preliminary data.</text>
</comment>
<accession>A0ACB8AVR1</accession>
<evidence type="ECO:0000313" key="2">
    <source>
        <dbReference type="Proteomes" id="UP000790709"/>
    </source>
</evidence>
<proteinExistence type="predicted"/>
<sequence>MSLMAAQQTPVNRTASDSAGDSMDRYTSYAGTTYDRGDQWASQPAPFGSYQSSGWAMEPQAIASHGDVQPPIHSENYYSDGASTNDLQTASSVDPMILPNPDFAPEQPIDPQDDDACYERAANEDEGLFQLPGLPASSMISSQRLSLPTPRTSTNARRTQVTSPSPSMVPAKRSAAIRRAPLSRLTQSSPNTSVLPRRDLPQPGCITPSLNTQAGNPSMSLHSHHGNQENISPFTSHNSHNPPSHSDDDDVHNDDNDSDCEQLPLRKKNKTRERSTGGGIFSLQV</sequence>
<reference evidence="1" key="1">
    <citation type="journal article" date="2021" name="New Phytol.">
        <title>Evolutionary innovations through gain and loss of genes in the ectomycorrhizal Boletales.</title>
        <authorList>
            <person name="Wu G."/>
            <person name="Miyauchi S."/>
            <person name="Morin E."/>
            <person name="Kuo A."/>
            <person name="Drula E."/>
            <person name="Varga T."/>
            <person name="Kohler A."/>
            <person name="Feng B."/>
            <person name="Cao Y."/>
            <person name="Lipzen A."/>
            <person name="Daum C."/>
            <person name="Hundley H."/>
            <person name="Pangilinan J."/>
            <person name="Johnson J."/>
            <person name="Barry K."/>
            <person name="LaButti K."/>
            <person name="Ng V."/>
            <person name="Ahrendt S."/>
            <person name="Min B."/>
            <person name="Choi I.G."/>
            <person name="Park H."/>
            <person name="Plett J.M."/>
            <person name="Magnuson J."/>
            <person name="Spatafora J.W."/>
            <person name="Nagy L.G."/>
            <person name="Henrissat B."/>
            <person name="Grigoriev I.V."/>
            <person name="Yang Z.L."/>
            <person name="Xu J."/>
            <person name="Martin F.M."/>
        </authorList>
    </citation>
    <scope>NUCLEOTIDE SEQUENCE</scope>
    <source>
        <strain evidence="1">KUC20120723A-06</strain>
    </source>
</reference>
<keyword evidence="2" id="KW-1185">Reference proteome</keyword>